<gene>
    <name evidence="2" type="ORF">CVT25_005031</name>
</gene>
<dbReference type="OrthoDB" id="2122982at2759"/>
<dbReference type="Proteomes" id="UP000283269">
    <property type="component" value="Unassembled WGS sequence"/>
</dbReference>
<evidence type="ECO:0000313" key="2">
    <source>
        <dbReference type="EMBL" id="PPQ90723.1"/>
    </source>
</evidence>
<evidence type="ECO:0000256" key="1">
    <source>
        <dbReference type="SAM" id="MobiDB-lite"/>
    </source>
</evidence>
<feature type="compositionally biased region" description="Basic and acidic residues" evidence="1">
    <location>
        <begin position="716"/>
        <end position="725"/>
    </location>
</feature>
<dbReference type="EMBL" id="NHYD01001552">
    <property type="protein sequence ID" value="PPQ90723.1"/>
    <property type="molecule type" value="Genomic_DNA"/>
</dbReference>
<dbReference type="STRING" id="93625.A0A409XIX1"/>
<dbReference type="InParanoid" id="A0A409XIX1"/>
<sequence length="991" mass="112988">MSSLLSFLNQKLFSDNRNPHETAADTTNGQVKQQWKEFIHLYQENEKVFRLSETVDIAWAAQKDKAAELEASIDSFPRTANIILEALLRLANLHPSFGVAISSYYSLIALDLTRASEYRKVLFVLLQIQATLCTLFQLRHIKSITVRTEAEKTSLQRLIVTLAVAITNCGSDLNYFMSVKSPMRLIYVNTFEKKFMAHINIFVKKRNELQKMVDSIIGNRTFNMGGKLKVNETPQQAEKIFQLFLAHFLARLRTTDESEAVSLITDKMPNVKEDPQGAQSKFFEIYVGFFSKEEAFEQAGYIPEVLSKVLNEGGNKKLGAGPLSHLPRFNKLLDVQNRSLEQNLVRMQKQTLLMRQSDMKVEMPFIISVPTMTGGKRFILLDIPTRVPVKDPEVHQIWTRMVISYLSNFEGSTLTLHQNISSNVEIRTLVLRLREYFADERSSSDKWVLDYVDLAHVQPLAEALGCSGSKSVDIQQVHHFALSKPDGLSFSHWLAYWAAGWRINIMNYRDQIYSIMRQMHDAFDSIHIANRAHVGTYLGSPFFIRVESLFRSVTLTSAAQDISISDDPRLVELAYHVAHLQEEEIITNLKDVSFTLAAASEAKLVGGPGRAETWILPLLYLLLQRHLSIIKIARSYVLDEGEMMVHTQSLVSVFRVFESRIRDLEAMFKLEEKHDTERQFQGFGYGMFSTYIDKKKSMSTERSTLSTFRSASAPPKYDRTSKEKGNPVDASILAKEPGQPFEYDDIDRSFPALNHKPHPLQGAWYGSSLQLNISSFSADQRFTGNCETLLFPSQVFGKTEPEIPKRLDGRLKVYFQVSAKGYADVLFKGRYDPDEDAIVGEIASYEGYDVDSIANLSFSSEPDRCQSVAFTRARPAVTRFKYLLEESPVDPSLSLARRRWAFSTQVVLLEAQIKLGSSKVIRRGMQDRQNWTKKLTRSGDNDPKQDSIEREMRYLLPENTRLYSEAEYSAMDVMRWLRTLVTLALLAETKT</sequence>
<dbReference type="AlphaFoldDB" id="A0A409XIX1"/>
<reference evidence="2 3" key="1">
    <citation type="journal article" date="2018" name="Evol. Lett.">
        <title>Horizontal gene cluster transfer increased hallucinogenic mushroom diversity.</title>
        <authorList>
            <person name="Reynolds H.T."/>
            <person name="Vijayakumar V."/>
            <person name="Gluck-Thaler E."/>
            <person name="Korotkin H.B."/>
            <person name="Matheny P.B."/>
            <person name="Slot J.C."/>
        </authorList>
    </citation>
    <scope>NUCLEOTIDE SEQUENCE [LARGE SCALE GENOMIC DNA]</scope>
    <source>
        <strain evidence="2 3">2631</strain>
    </source>
</reference>
<organism evidence="2 3">
    <name type="scientific">Psilocybe cyanescens</name>
    <dbReference type="NCBI Taxonomy" id="93625"/>
    <lineage>
        <taxon>Eukaryota</taxon>
        <taxon>Fungi</taxon>
        <taxon>Dikarya</taxon>
        <taxon>Basidiomycota</taxon>
        <taxon>Agaricomycotina</taxon>
        <taxon>Agaricomycetes</taxon>
        <taxon>Agaricomycetidae</taxon>
        <taxon>Agaricales</taxon>
        <taxon>Agaricineae</taxon>
        <taxon>Strophariaceae</taxon>
        <taxon>Psilocybe</taxon>
    </lineage>
</organism>
<comment type="caution">
    <text evidence="2">The sequence shown here is derived from an EMBL/GenBank/DDBJ whole genome shotgun (WGS) entry which is preliminary data.</text>
</comment>
<feature type="region of interest" description="Disordered" evidence="1">
    <location>
        <begin position="703"/>
        <end position="725"/>
    </location>
</feature>
<protein>
    <submittedName>
        <fullName evidence="2">Uncharacterized protein</fullName>
    </submittedName>
</protein>
<accession>A0A409XIX1</accession>
<proteinExistence type="predicted"/>
<keyword evidence="3" id="KW-1185">Reference proteome</keyword>
<evidence type="ECO:0000313" key="3">
    <source>
        <dbReference type="Proteomes" id="UP000283269"/>
    </source>
</evidence>
<name>A0A409XIX1_PSICY</name>